<organism evidence="1 2">
    <name type="scientific">Dillenia turbinata</name>
    <dbReference type="NCBI Taxonomy" id="194707"/>
    <lineage>
        <taxon>Eukaryota</taxon>
        <taxon>Viridiplantae</taxon>
        <taxon>Streptophyta</taxon>
        <taxon>Embryophyta</taxon>
        <taxon>Tracheophyta</taxon>
        <taxon>Spermatophyta</taxon>
        <taxon>Magnoliopsida</taxon>
        <taxon>eudicotyledons</taxon>
        <taxon>Gunneridae</taxon>
        <taxon>Pentapetalae</taxon>
        <taxon>Dilleniales</taxon>
        <taxon>Dilleniaceae</taxon>
        <taxon>Dillenia</taxon>
    </lineage>
</organism>
<name>A0AAN8UWV0_9MAGN</name>
<dbReference type="AlphaFoldDB" id="A0AAN8UWV0"/>
<dbReference type="Proteomes" id="UP001370490">
    <property type="component" value="Unassembled WGS sequence"/>
</dbReference>
<proteinExistence type="predicted"/>
<comment type="caution">
    <text evidence="1">The sequence shown here is derived from an EMBL/GenBank/DDBJ whole genome shotgun (WGS) entry which is preliminary data.</text>
</comment>
<reference evidence="1 2" key="1">
    <citation type="submission" date="2023-12" db="EMBL/GenBank/DDBJ databases">
        <title>A high-quality genome assembly for Dillenia turbinata (Dilleniales).</title>
        <authorList>
            <person name="Chanderbali A."/>
        </authorList>
    </citation>
    <scope>NUCLEOTIDE SEQUENCE [LARGE SCALE GENOMIC DNA]</scope>
    <source>
        <strain evidence="1">LSX21</strain>
        <tissue evidence="1">Leaf</tissue>
    </source>
</reference>
<dbReference type="EMBL" id="JBAMMX010000022">
    <property type="protein sequence ID" value="KAK6919076.1"/>
    <property type="molecule type" value="Genomic_DNA"/>
</dbReference>
<gene>
    <name evidence="1" type="ORF">RJ641_017498</name>
</gene>
<evidence type="ECO:0000313" key="1">
    <source>
        <dbReference type="EMBL" id="KAK6919076.1"/>
    </source>
</evidence>
<keyword evidence="2" id="KW-1185">Reference proteome</keyword>
<protein>
    <submittedName>
        <fullName evidence="1">Uncharacterized protein</fullName>
    </submittedName>
</protein>
<evidence type="ECO:0000313" key="2">
    <source>
        <dbReference type="Proteomes" id="UP001370490"/>
    </source>
</evidence>
<sequence>MFRNSNSDQILTDMVFGVFRRIRRPSSSRRIRRWKLMIQGMRIACTAEENKEFWEAQEKLVQRPVWD</sequence>
<accession>A0AAN8UWV0</accession>